<feature type="domain" description="SCA7" evidence="1">
    <location>
        <begin position="37"/>
        <end position="102"/>
    </location>
</feature>
<dbReference type="InterPro" id="IPR013243">
    <property type="entry name" value="SCA7_dom"/>
</dbReference>
<dbReference type="VEuPathDB" id="MicrosporidiaDB:SLOPH_831"/>
<protein>
    <recommendedName>
        <fullName evidence="1">SCA7 domain-containing protein</fullName>
    </recommendedName>
</protein>
<organism evidence="2 3">
    <name type="scientific">Spraguea lophii (strain 42_110)</name>
    <name type="common">Microsporidian parasite</name>
    <dbReference type="NCBI Taxonomy" id="1358809"/>
    <lineage>
        <taxon>Eukaryota</taxon>
        <taxon>Fungi</taxon>
        <taxon>Fungi incertae sedis</taxon>
        <taxon>Microsporidia</taxon>
        <taxon>Spragueidae</taxon>
        <taxon>Spraguea</taxon>
    </lineage>
</organism>
<comment type="caution">
    <text evidence="2">The sequence shown here is derived from an EMBL/GenBank/DDBJ whole genome shotgun (WGS) entry which is preliminary data.</text>
</comment>
<dbReference type="InParanoid" id="S7WBZ8"/>
<keyword evidence="3" id="KW-1185">Reference proteome</keyword>
<proteinExistence type="predicted"/>
<sequence>MLLALYMKILKCKFCNIILSHKNRKKHDCYVNLIQENKKKLKSRSIDEYCGVMDNDKKCIHSILCKKHTIEEKEAVCGRIYSVKLLIDITKKQKLDNNKLFEYKFIISKSSLENTTKKIKEISPVVKKIWYNPPNRKKFAILKSWFDVSD</sequence>
<name>S7WBZ8_SPRLO</name>
<accession>S7WBZ8</accession>
<dbReference type="HOGENOM" id="CLU_1741769_0_0_1"/>
<dbReference type="Proteomes" id="UP000014978">
    <property type="component" value="Unassembled WGS sequence"/>
</dbReference>
<gene>
    <name evidence="2" type="ORF">SLOPH_831</name>
</gene>
<dbReference type="AlphaFoldDB" id="S7WBZ8"/>
<evidence type="ECO:0000259" key="1">
    <source>
        <dbReference type="PROSITE" id="PS51505"/>
    </source>
</evidence>
<evidence type="ECO:0000313" key="3">
    <source>
        <dbReference type="Proteomes" id="UP000014978"/>
    </source>
</evidence>
<dbReference type="EMBL" id="ATCN01000311">
    <property type="protein sequence ID" value="EPR79287.1"/>
    <property type="molecule type" value="Genomic_DNA"/>
</dbReference>
<dbReference type="PROSITE" id="PS51505">
    <property type="entry name" value="SCA7"/>
    <property type="match status" value="1"/>
</dbReference>
<evidence type="ECO:0000313" key="2">
    <source>
        <dbReference type="EMBL" id="EPR79287.1"/>
    </source>
</evidence>
<dbReference type="Pfam" id="PF08313">
    <property type="entry name" value="SCA7"/>
    <property type="match status" value="1"/>
</dbReference>
<reference evidence="3" key="1">
    <citation type="journal article" date="2013" name="PLoS Genet.">
        <title>The genome of Spraguea lophii and the basis of host-microsporidian interactions.</title>
        <authorList>
            <person name="Campbell S.E."/>
            <person name="Williams T.A."/>
            <person name="Yousuf A."/>
            <person name="Soanes D.M."/>
            <person name="Paszkiewicz K.H."/>
            <person name="Williams B.A.P."/>
        </authorList>
    </citation>
    <scope>NUCLEOTIDE SEQUENCE [LARGE SCALE GENOMIC DNA]</scope>
    <source>
        <strain evidence="3">42_110</strain>
    </source>
</reference>